<comment type="caution">
    <text evidence="1">The sequence shown here is derived from an EMBL/GenBank/DDBJ whole genome shotgun (WGS) entry which is preliminary data.</text>
</comment>
<dbReference type="EMBL" id="CAJJDN010000198">
    <property type="protein sequence ID" value="CAD8128835.1"/>
    <property type="molecule type" value="Genomic_DNA"/>
</dbReference>
<name>A0A8S1RPT4_9CILI</name>
<evidence type="ECO:0000313" key="1">
    <source>
        <dbReference type="EMBL" id="CAD8128835.1"/>
    </source>
</evidence>
<sequence>MPTFSHQPSIKILNVVGADTFVKNKIYSKGMYLKHMIITRVKEALTKIQKVGDVISREFEILMKCKESDTIVQMIISNFNQKRTSFIKGQKTIDQVKILSLNTWMIHFSIEYMIRQLNYFRNLQQKHIITKSFKDQSLFIKKVQYTVIQNLKNISFNTSNNIMINDKGEVKLCDFGYSKIFNLDSLDSQIFLSI</sequence>
<protein>
    <recommendedName>
        <fullName evidence="3">Protein kinase domain-containing protein</fullName>
    </recommendedName>
</protein>
<dbReference type="AlphaFoldDB" id="A0A8S1RPT4"/>
<evidence type="ECO:0000313" key="2">
    <source>
        <dbReference type="Proteomes" id="UP000692954"/>
    </source>
</evidence>
<gene>
    <name evidence="1" type="ORF">PSON_ATCC_30995.1.T1980007</name>
</gene>
<organism evidence="1 2">
    <name type="scientific">Paramecium sonneborni</name>
    <dbReference type="NCBI Taxonomy" id="65129"/>
    <lineage>
        <taxon>Eukaryota</taxon>
        <taxon>Sar</taxon>
        <taxon>Alveolata</taxon>
        <taxon>Ciliophora</taxon>
        <taxon>Intramacronucleata</taxon>
        <taxon>Oligohymenophorea</taxon>
        <taxon>Peniculida</taxon>
        <taxon>Parameciidae</taxon>
        <taxon>Paramecium</taxon>
    </lineage>
</organism>
<accession>A0A8S1RPT4</accession>
<keyword evidence="2" id="KW-1185">Reference proteome</keyword>
<reference evidence="1" key="1">
    <citation type="submission" date="2021-01" db="EMBL/GenBank/DDBJ databases">
        <authorList>
            <consortium name="Genoscope - CEA"/>
            <person name="William W."/>
        </authorList>
    </citation>
    <scope>NUCLEOTIDE SEQUENCE</scope>
</reference>
<proteinExistence type="predicted"/>
<dbReference type="Proteomes" id="UP000692954">
    <property type="component" value="Unassembled WGS sequence"/>
</dbReference>
<evidence type="ECO:0008006" key="3">
    <source>
        <dbReference type="Google" id="ProtNLM"/>
    </source>
</evidence>